<keyword evidence="3" id="KW-1185">Reference proteome</keyword>
<proteinExistence type="predicted"/>
<evidence type="ECO:0000256" key="1">
    <source>
        <dbReference type="SAM" id="SignalP"/>
    </source>
</evidence>
<sequence length="227" mass="24426">MKRWIMPVSLLLALGAAVPALALDVSRLTDREAVSGLQEALNKGAAAAVGRLGALDGFWGNDTVRIPLPDTLRKAEKLLNSMGLSKQADELKLTLNRAAESAVKEAKPILVGAIRNMSWQDAKGILTGGETAATDYFRRTTSDALAGRFLPIVSKATGRLKLADKYNAYAGQAAKLGLLSEQEANLDQYVTHKAMDGLYYMIAEEEKAIRRDPVGQASKILRKVFGG</sequence>
<evidence type="ECO:0000313" key="3">
    <source>
        <dbReference type="Proteomes" id="UP000587991"/>
    </source>
</evidence>
<dbReference type="EMBL" id="JABAIM010000001">
    <property type="protein sequence ID" value="NLR74018.1"/>
    <property type="molecule type" value="Genomic_DNA"/>
</dbReference>
<organism evidence="2 3">
    <name type="scientific">Leeia aquatica</name>
    <dbReference type="NCBI Taxonomy" id="2725557"/>
    <lineage>
        <taxon>Bacteria</taxon>
        <taxon>Pseudomonadati</taxon>
        <taxon>Pseudomonadota</taxon>
        <taxon>Betaproteobacteria</taxon>
        <taxon>Neisseriales</taxon>
        <taxon>Leeiaceae</taxon>
        <taxon>Leeia</taxon>
    </lineage>
</organism>
<gene>
    <name evidence="2" type="ORF">HF682_02445</name>
</gene>
<protein>
    <submittedName>
        <fullName evidence="2">DUF4197 domain-containing protein</fullName>
    </submittedName>
</protein>
<comment type="caution">
    <text evidence="2">The sequence shown here is derived from an EMBL/GenBank/DDBJ whole genome shotgun (WGS) entry which is preliminary data.</text>
</comment>
<dbReference type="AlphaFoldDB" id="A0A847SAA7"/>
<name>A0A847SAA7_9NEIS</name>
<evidence type="ECO:0000313" key="2">
    <source>
        <dbReference type="EMBL" id="NLR74018.1"/>
    </source>
</evidence>
<feature type="chain" id="PRO_5032629808" evidence="1">
    <location>
        <begin position="23"/>
        <end position="227"/>
    </location>
</feature>
<dbReference type="InterPro" id="IPR025245">
    <property type="entry name" value="DUF4197"/>
</dbReference>
<dbReference type="Proteomes" id="UP000587991">
    <property type="component" value="Unassembled WGS sequence"/>
</dbReference>
<feature type="signal peptide" evidence="1">
    <location>
        <begin position="1"/>
        <end position="22"/>
    </location>
</feature>
<accession>A0A847SAA7</accession>
<dbReference type="Pfam" id="PF13852">
    <property type="entry name" value="DUF4197"/>
    <property type="match status" value="1"/>
</dbReference>
<reference evidence="2 3" key="1">
    <citation type="submission" date="2020-04" db="EMBL/GenBank/DDBJ databases">
        <title>Draft genome of Leeia sp. IMCC25680.</title>
        <authorList>
            <person name="Song J."/>
            <person name="Cho J.-C."/>
        </authorList>
    </citation>
    <scope>NUCLEOTIDE SEQUENCE [LARGE SCALE GENOMIC DNA]</scope>
    <source>
        <strain evidence="2 3">IMCC25680</strain>
    </source>
</reference>
<keyword evidence="1" id="KW-0732">Signal</keyword>